<protein>
    <submittedName>
        <fullName evidence="1">Uncharacterized protein</fullName>
    </submittedName>
</protein>
<name>A0ACC0PQ25_RHOML</name>
<sequence length="443" mass="50284">MVREEDRQNHWKKAPTRCLLMPNKGGRGWRLQGHQRVFNFSFVDVERVSALESVISKGGKVAEKDVLNLIELLLNEQLELDTIITTINVKLQRKMQANKDKDDKMRATDANVVARTTVGGDDMLSKWLSRPDRNAKEGESMWLLVLSRAGLLACPRGEKFGKVFVHPLMAQEKTTTISEAVVSGMLEWCNEDFNRCSELLQKIGQSLDHFEPSSSSSSLSPLPSPDNSSLSSLDQQLELDSASFYIPRILVYTLAPIVVPVILSKLTCIFKDSLLMLQVAFNRDTDKIQRDLDLIDTRSRAGFSIPGRKFYGERFLDTISCIYRYPESCFAAYSNVSAMWAFADWNKCYSEQRKKLSPLVRDNCGEGTRCPGPTCDKKHLIVTFIIRAWGRHELPLINSHSDLDMALDSLEPILSGLDFMEGKVWWTSRHGTKDLPYLRLLRN</sequence>
<accession>A0ACC0PQ25</accession>
<gene>
    <name evidence="1" type="ORF">RHMOL_Rhmol02G0106100</name>
</gene>
<dbReference type="Proteomes" id="UP001062846">
    <property type="component" value="Chromosome 2"/>
</dbReference>
<comment type="caution">
    <text evidence="1">The sequence shown here is derived from an EMBL/GenBank/DDBJ whole genome shotgun (WGS) entry which is preliminary data.</text>
</comment>
<reference evidence="1" key="1">
    <citation type="submission" date="2022-02" db="EMBL/GenBank/DDBJ databases">
        <title>Plant Genome Project.</title>
        <authorList>
            <person name="Zhang R.-G."/>
        </authorList>
    </citation>
    <scope>NUCLEOTIDE SEQUENCE</scope>
    <source>
        <strain evidence="1">AT1</strain>
    </source>
</reference>
<dbReference type="EMBL" id="CM046389">
    <property type="protein sequence ID" value="KAI8567246.1"/>
    <property type="molecule type" value="Genomic_DNA"/>
</dbReference>
<evidence type="ECO:0000313" key="1">
    <source>
        <dbReference type="EMBL" id="KAI8567246.1"/>
    </source>
</evidence>
<keyword evidence="2" id="KW-1185">Reference proteome</keyword>
<evidence type="ECO:0000313" key="2">
    <source>
        <dbReference type="Proteomes" id="UP001062846"/>
    </source>
</evidence>
<proteinExistence type="predicted"/>
<organism evidence="1 2">
    <name type="scientific">Rhododendron molle</name>
    <name type="common">Chinese azalea</name>
    <name type="synonym">Azalea mollis</name>
    <dbReference type="NCBI Taxonomy" id="49168"/>
    <lineage>
        <taxon>Eukaryota</taxon>
        <taxon>Viridiplantae</taxon>
        <taxon>Streptophyta</taxon>
        <taxon>Embryophyta</taxon>
        <taxon>Tracheophyta</taxon>
        <taxon>Spermatophyta</taxon>
        <taxon>Magnoliopsida</taxon>
        <taxon>eudicotyledons</taxon>
        <taxon>Gunneridae</taxon>
        <taxon>Pentapetalae</taxon>
        <taxon>asterids</taxon>
        <taxon>Ericales</taxon>
        <taxon>Ericaceae</taxon>
        <taxon>Ericoideae</taxon>
        <taxon>Rhodoreae</taxon>
        <taxon>Rhododendron</taxon>
    </lineage>
</organism>